<keyword evidence="12 18" id="KW-0472">Membrane</keyword>
<dbReference type="PROSITE" id="PS00615">
    <property type="entry name" value="C_TYPE_LECTIN_1"/>
    <property type="match status" value="5"/>
</dbReference>
<dbReference type="Pfam" id="PF24562">
    <property type="entry name" value="CysR_MRC2_N"/>
    <property type="match status" value="1"/>
</dbReference>
<dbReference type="CDD" id="cd00037">
    <property type="entry name" value="CLECT"/>
    <property type="match status" value="8"/>
</dbReference>
<feature type="domain" description="Fibronectin type-II" evidence="20">
    <location>
        <begin position="326"/>
        <end position="374"/>
    </location>
</feature>
<feature type="transmembrane region" description="Helical" evidence="18">
    <location>
        <begin position="97"/>
        <end position="114"/>
    </location>
</feature>
<dbReference type="InterPro" id="IPR018378">
    <property type="entry name" value="C-type_lectin_CS"/>
</dbReference>
<sequence>MMGSGSKIKFAICEVLQCAAFCVPFLIVMQRSAIILAQAKGQTQPSGGHSSMVYWLIMSSCVAYLTTVSLVVWLPIKYMVFMKKKALVGRKKWRPVALAYVLLSTLPTFAFLIASSEVQIRKNMQFDTFTELPVSLVLFSLILIDIVERIRHCRLTGRDMKNHQFPLSMLVCLCMSVQLTVQTDSSSFMIYNEAHNKCVKVVDPNAAQASDCDSSSDAQRFRWISSSRILSISHKLCLGSQDLKDWVRVVLLPCNELSPIQTWECKNETLFGIKTQPLHLNYGNRHEPNLLLYSGTGSWSRWQIYGTKDDLCSHGYQEIFTIGGNALGTPCQFPFKYGEKWYAECTLDGRSDGQHWCATVTDYDKDKKWGFCPTKSISGWDSDPVTGVLYQRNTQAVLTWHQARKSCQQQDADLLSIMELHEQTYISGLTNILGSSLWIGLNSLDFESGWQWSNGNPFRYLNWAPGQPLLEPGMNCAALNAGKASKWESLGCSSKLGYICRKGNSTTIIPSVGKDEPSFCPTNWVPYSGHCYSLSRTKMMWKDALTACRKEGADLTSIHNIEEHSFILSQSGYLPTDELWIGLNDQKTQNLFEWSDRSHVTFAKWLVGEPSHTAILREDCVLMKGKEGKWADHMCEKEYGYMCKKKASTKPAGSPELISPGCPAGWIRFSSYCYSIAIEAKNFNEAKTACGQSAANLVQVADRYENAFLISQIGLRPEKYFWIGLSNTGRLERFEWTNKQTVKFTHFNVGMPDRRQGCVAMRTGTAAGLWDVISCDSKEKYICKKIAEGVTTTKEPPVTQPLSCPSKWMKKDPGNCIRIYRNTKDNKKTWTEARNFCKVIGGDLASFHGESETNNLPYGGGNDPGWIGFNMLDDNAGFTWSDGTSSNYENWSYGEPNNYNSNEHCAEVSFYYGHRWNDRDCEAYNDWICQIPLGTTPKPPPTSTPQVEFNITGDGWIQFNGSQYYINNDRLDMEDARAVCKKNHSDLVVITGQSERKFLYKQISRGSEDQYFIGMTVGLDKSFSWVDGSPVVYTAWNQNEPNFANNDENCVTMYKSMGFWNDINCGVQLPSICKRSANFVSSTAAPTTVPKGGCSSDWTAYQGKCYKFVGKDSSQDKSWQDARQYCISQGGNLVSIRSEAEQAFLTTMMLSARDDVWIGLNDVNWEMRFLWTDGKGVRFTNWAKGHPVSVPDGRRAYGVDFDCVIMVKGPDKITGMWKVEDCDEKRGFVCKRNIDSQVQVPATTVSSASYFKLGNNSFKVQAEKMSWDEARRQCKADDADLASVLDSVTQAFITLRTGKLKEPIWIGLNSNATGGRYRWIDNWLLRFTRWAVGEPLRNQACVYIDIDGTWKTSDCSKSYYSLCKRSPDIAPTDPPQLPGRCPEPKKSKVWVPFRGHCYVFIASRNENWAHASVECMRMGASLVSVEDAVESTFIRQNIEILHDESKSFWVGLHRSYTGEWMWIDNTVVDYINWAPRSPGVQGDCVEAKSETGLWVNSHCSAYRGYICKTAKTIPPTEKLPAIQPHVDEGSHGYAGIAIAIVLVIMAVAGLAGFLFYKRPSLPVDGE</sequence>
<evidence type="ECO:0000256" key="15">
    <source>
        <dbReference type="ARBA" id="ARBA00023180"/>
    </source>
</evidence>
<evidence type="ECO:0000256" key="3">
    <source>
        <dbReference type="ARBA" id="ARBA00022475"/>
    </source>
</evidence>
<dbReference type="CDD" id="cd23407">
    <property type="entry name" value="beta-trefoil_Ricin_MRC1"/>
    <property type="match status" value="1"/>
</dbReference>
<dbReference type="GO" id="GO:0006897">
    <property type="term" value="P:endocytosis"/>
    <property type="evidence" value="ECO:0007669"/>
    <property type="project" value="UniProtKB-KW"/>
</dbReference>
<evidence type="ECO:0000256" key="17">
    <source>
        <dbReference type="PROSITE-ProRule" id="PRU00479"/>
    </source>
</evidence>
<keyword evidence="8" id="KW-0677">Repeat</keyword>
<dbReference type="PANTHER" id="PTHR22803">
    <property type="entry name" value="MANNOSE, PHOSPHOLIPASE, LECTIN RECEPTOR RELATED"/>
    <property type="match status" value="1"/>
</dbReference>
<dbReference type="PROSITE" id="PS51092">
    <property type="entry name" value="FN2_2"/>
    <property type="match status" value="1"/>
</dbReference>
<dbReference type="FunFam" id="2.10.10.10:FF:000001">
    <property type="entry name" value="Fibronectin 1a isoform 1"/>
    <property type="match status" value="1"/>
</dbReference>
<dbReference type="SMART" id="SM00059">
    <property type="entry name" value="FN2"/>
    <property type="match status" value="1"/>
</dbReference>
<dbReference type="FunFam" id="3.10.100.10:FF:000025">
    <property type="entry name" value="Mannose receptor C-type 1"/>
    <property type="match status" value="1"/>
</dbReference>
<dbReference type="SMART" id="SM00034">
    <property type="entry name" value="CLECT"/>
    <property type="match status" value="8"/>
</dbReference>
<dbReference type="InterPro" id="IPR000562">
    <property type="entry name" value="FN_type2_dom"/>
</dbReference>
<keyword evidence="15" id="KW-0325">Glycoprotein</keyword>
<evidence type="ECO:0000256" key="6">
    <source>
        <dbReference type="ARBA" id="ARBA00022729"/>
    </source>
</evidence>
<gene>
    <name evidence="21" type="primary">mrc1a</name>
    <name evidence="21" type="ORF">DAT39_014530</name>
</gene>
<feature type="domain" description="C-type lectin" evidence="19">
    <location>
        <begin position="385"/>
        <end position="501"/>
    </location>
</feature>
<dbReference type="GO" id="GO:0010008">
    <property type="term" value="C:endosome membrane"/>
    <property type="evidence" value="ECO:0007669"/>
    <property type="project" value="UniProtKB-SubCell"/>
</dbReference>
<keyword evidence="6" id="KW-0732">Signal</keyword>
<dbReference type="PROSITE" id="PS50231">
    <property type="entry name" value="RICIN_B_LECTIN"/>
    <property type="match status" value="1"/>
</dbReference>
<comment type="subcellular location">
    <subcellularLocation>
        <location evidence="1">Cell membrane</location>
        <topology evidence="1">Single-pass type I membrane protein</topology>
    </subcellularLocation>
    <subcellularLocation>
        <location evidence="2">Endosome membrane</location>
        <topology evidence="2">Single-pass type I membrane protein</topology>
    </subcellularLocation>
</comment>
<evidence type="ECO:0000256" key="11">
    <source>
        <dbReference type="ARBA" id="ARBA00022989"/>
    </source>
</evidence>
<dbReference type="Pfam" id="PF00040">
    <property type="entry name" value="fn2"/>
    <property type="match status" value="1"/>
</dbReference>
<dbReference type="FunFam" id="3.10.100.10:FF:000027">
    <property type="entry name" value="Mannose receptor, C type 1"/>
    <property type="match status" value="1"/>
</dbReference>
<dbReference type="SUPFAM" id="SSF50370">
    <property type="entry name" value="Ricin B-like lectins"/>
    <property type="match status" value="1"/>
</dbReference>
<dbReference type="PROSITE" id="PS00023">
    <property type="entry name" value="FN2_1"/>
    <property type="match status" value="1"/>
</dbReference>
<feature type="domain" description="C-type lectin" evidence="19">
    <location>
        <begin position="1101"/>
        <end position="1231"/>
    </location>
</feature>
<dbReference type="FunFam" id="3.10.100.10:FF:000014">
    <property type="entry name" value="Macrophage mannose receptor 1"/>
    <property type="match status" value="1"/>
</dbReference>
<dbReference type="OrthoDB" id="6356110at2759"/>
<evidence type="ECO:0000256" key="18">
    <source>
        <dbReference type="SAM" id="Phobius"/>
    </source>
</evidence>
<dbReference type="Gene3D" id="3.10.100.10">
    <property type="entry name" value="Mannose-Binding Protein A, subunit A"/>
    <property type="match status" value="8"/>
</dbReference>
<feature type="domain" description="C-type lectin" evidence="19">
    <location>
        <begin position="1393"/>
        <end position="1508"/>
    </location>
</feature>
<dbReference type="InterPro" id="IPR036943">
    <property type="entry name" value="FN_type2_sf"/>
</dbReference>
<dbReference type="Gene3D" id="2.10.10.10">
    <property type="entry name" value="Fibronectin, type II, collagen-binding"/>
    <property type="match status" value="1"/>
</dbReference>
<proteinExistence type="predicted"/>
<evidence type="ECO:0000256" key="5">
    <source>
        <dbReference type="ARBA" id="ARBA00022692"/>
    </source>
</evidence>
<dbReference type="InterPro" id="IPR035992">
    <property type="entry name" value="Ricin_B-like_lectins"/>
</dbReference>
<keyword evidence="13 17" id="KW-1015">Disulfide bond</keyword>
<dbReference type="FunFam" id="3.10.100.10:FF:000030">
    <property type="entry name" value="Mannose receptor C-type 1"/>
    <property type="match status" value="1"/>
</dbReference>
<evidence type="ECO:0000256" key="10">
    <source>
        <dbReference type="ARBA" id="ARBA00022837"/>
    </source>
</evidence>
<accession>A0A8J4XCL4</accession>
<dbReference type="Gene3D" id="2.80.10.50">
    <property type="match status" value="1"/>
</dbReference>
<dbReference type="InterPro" id="IPR001304">
    <property type="entry name" value="C-type_lectin-like"/>
</dbReference>
<feature type="domain" description="C-type lectin" evidence="19">
    <location>
        <begin position="959"/>
        <end position="1074"/>
    </location>
</feature>
<keyword evidence="3" id="KW-1003">Cell membrane</keyword>
<dbReference type="FunFam" id="3.10.100.10:FF:000031">
    <property type="entry name" value="macrophage mannose receptor 1"/>
    <property type="match status" value="1"/>
</dbReference>
<evidence type="ECO:0000259" key="19">
    <source>
        <dbReference type="PROSITE" id="PS50041"/>
    </source>
</evidence>
<dbReference type="FunFam" id="3.10.100.10:FF:000016">
    <property type="entry name" value="macrophage mannose receptor 1"/>
    <property type="match status" value="1"/>
</dbReference>
<keyword evidence="7" id="KW-0430">Lectin</keyword>
<feature type="domain" description="C-type lectin" evidence="19">
    <location>
        <begin position="527"/>
        <end position="644"/>
    </location>
</feature>
<keyword evidence="14 21" id="KW-0675">Receptor</keyword>
<evidence type="ECO:0000313" key="22">
    <source>
        <dbReference type="Proteomes" id="UP000727407"/>
    </source>
</evidence>
<evidence type="ECO:0000256" key="14">
    <source>
        <dbReference type="ARBA" id="ARBA00023170"/>
    </source>
</evidence>
<reference evidence="21" key="1">
    <citation type="submission" date="2020-07" db="EMBL/GenBank/DDBJ databases">
        <title>Clarias magur genome sequencing, assembly and annotation.</title>
        <authorList>
            <person name="Kushwaha B."/>
            <person name="Kumar R."/>
            <person name="Das P."/>
            <person name="Joshi C.G."/>
            <person name="Kumar D."/>
            <person name="Nagpure N.S."/>
            <person name="Pandey M."/>
            <person name="Agarwal S."/>
            <person name="Srivastava S."/>
            <person name="Singh M."/>
            <person name="Sahoo L."/>
            <person name="Jayasankar P."/>
            <person name="Meher P.K."/>
            <person name="Koringa P.G."/>
            <person name="Iquebal M.A."/>
            <person name="Das S.P."/>
            <person name="Bit A."/>
            <person name="Patnaik S."/>
            <person name="Patel N."/>
            <person name="Shah T.M."/>
            <person name="Hinsu A."/>
            <person name="Jena J.K."/>
        </authorList>
    </citation>
    <scope>NUCLEOTIDE SEQUENCE</scope>
    <source>
        <strain evidence="21">CIFAMagur01</strain>
        <tissue evidence="21">Testis</tissue>
    </source>
</reference>
<dbReference type="CDD" id="cd00062">
    <property type="entry name" value="FN2"/>
    <property type="match status" value="1"/>
</dbReference>
<feature type="disulfide bond" evidence="17">
    <location>
        <begin position="345"/>
        <end position="372"/>
    </location>
</feature>
<dbReference type="GO" id="GO:0005886">
    <property type="term" value="C:plasma membrane"/>
    <property type="evidence" value="ECO:0007669"/>
    <property type="project" value="UniProtKB-SubCell"/>
</dbReference>
<comment type="caution">
    <text evidence="21">The sequence shown here is derived from an EMBL/GenBank/DDBJ whole genome shotgun (WGS) entry which is preliminary data.</text>
</comment>
<dbReference type="FunFam" id="2.80.10.50:FF:000032">
    <property type="entry name" value="macrophage mannose receptor 1"/>
    <property type="match status" value="1"/>
</dbReference>
<feature type="domain" description="C-type lectin" evidence="19">
    <location>
        <begin position="1253"/>
        <end position="1364"/>
    </location>
</feature>
<dbReference type="SUPFAM" id="SSF57440">
    <property type="entry name" value="Kringle-like"/>
    <property type="match status" value="1"/>
</dbReference>
<evidence type="ECO:0000256" key="8">
    <source>
        <dbReference type="ARBA" id="ARBA00022737"/>
    </source>
</evidence>
<evidence type="ECO:0000256" key="4">
    <source>
        <dbReference type="ARBA" id="ARBA00022583"/>
    </source>
</evidence>
<dbReference type="PROSITE" id="PS50041">
    <property type="entry name" value="C_TYPE_LECTIN_2"/>
    <property type="match status" value="8"/>
</dbReference>
<dbReference type="InterPro" id="IPR050111">
    <property type="entry name" value="C-type_lectin/snaclec_domain"/>
</dbReference>
<feature type="transmembrane region" description="Helical" evidence="18">
    <location>
        <begin position="1533"/>
        <end position="1556"/>
    </location>
</feature>
<keyword evidence="4" id="KW-0254">Endocytosis</keyword>
<dbReference type="PRINTS" id="PR00013">
    <property type="entry name" value="FNTYPEII"/>
</dbReference>
<evidence type="ECO:0000256" key="7">
    <source>
        <dbReference type="ARBA" id="ARBA00022734"/>
    </source>
</evidence>
<feature type="disulfide bond" evidence="17">
    <location>
        <begin position="331"/>
        <end position="357"/>
    </location>
</feature>
<evidence type="ECO:0000313" key="21">
    <source>
        <dbReference type="EMBL" id="KAF5895755.1"/>
    </source>
</evidence>
<evidence type="ECO:0000256" key="1">
    <source>
        <dbReference type="ARBA" id="ARBA00004251"/>
    </source>
</evidence>
<name>A0A8J4XCL4_CLAMG</name>
<dbReference type="InterPro" id="IPR016186">
    <property type="entry name" value="C-type_lectin-like/link_sf"/>
</dbReference>
<keyword evidence="10" id="KW-0106">Calcium</keyword>
<dbReference type="Pfam" id="PF00059">
    <property type="entry name" value="Lectin_C"/>
    <property type="match status" value="8"/>
</dbReference>
<keyword evidence="9" id="KW-0967">Endosome</keyword>
<protein>
    <recommendedName>
        <fullName evidence="16">Macrophage mannose receptor 1</fullName>
    </recommendedName>
</protein>
<organism evidence="21 22">
    <name type="scientific">Clarias magur</name>
    <name type="common">Asian catfish</name>
    <name type="synonym">Macropteronotus magur</name>
    <dbReference type="NCBI Taxonomy" id="1594786"/>
    <lineage>
        <taxon>Eukaryota</taxon>
        <taxon>Metazoa</taxon>
        <taxon>Chordata</taxon>
        <taxon>Craniata</taxon>
        <taxon>Vertebrata</taxon>
        <taxon>Euteleostomi</taxon>
        <taxon>Actinopterygii</taxon>
        <taxon>Neopterygii</taxon>
        <taxon>Teleostei</taxon>
        <taxon>Ostariophysi</taxon>
        <taxon>Siluriformes</taxon>
        <taxon>Clariidae</taxon>
        <taxon>Clarias</taxon>
    </lineage>
</organism>
<feature type="domain" description="C-type lectin" evidence="19">
    <location>
        <begin position="669"/>
        <end position="784"/>
    </location>
</feature>
<dbReference type="EMBL" id="QNUK01000307">
    <property type="protein sequence ID" value="KAF5895755.1"/>
    <property type="molecule type" value="Genomic_DNA"/>
</dbReference>
<dbReference type="GO" id="GO:0005537">
    <property type="term" value="F:D-mannose binding"/>
    <property type="evidence" value="ECO:0007669"/>
    <property type="project" value="UniProtKB-ARBA"/>
</dbReference>
<keyword evidence="11 18" id="KW-1133">Transmembrane helix</keyword>
<evidence type="ECO:0000256" key="16">
    <source>
        <dbReference type="ARBA" id="ARBA00071860"/>
    </source>
</evidence>
<dbReference type="SMART" id="SM00458">
    <property type="entry name" value="RICIN"/>
    <property type="match status" value="1"/>
</dbReference>
<evidence type="ECO:0000256" key="12">
    <source>
        <dbReference type="ARBA" id="ARBA00023136"/>
    </source>
</evidence>
<keyword evidence="22" id="KW-1185">Reference proteome</keyword>
<dbReference type="InterPro" id="IPR000772">
    <property type="entry name" value="Ricin_B_lectin"/>
</dbReference>
<dbReference type="Proteomes" id="UP000727407">
    <property type="component" value="Unassembled WGS sequence"/>
</dbReference>
<dbReference type="SUPFAM" id="SSF56436">
    <property type="entry name" value="C-type lectin-like"/>
    <property type="match status" value="8"/>
</dbReference>
<feature type="domain" description="C-type lectin" evidence="19">
    <location>
        <begin position="812"/>
        <end position="930"/>
    </location>
</feature>
<evidence type="ECO:0000256" key="9">
    <source>
        <dbReference type="ARBA" id="ARBA00022753"/>
    </source>
</evidence>
<keyword evidence="5 18" id="KW-0812">Transmembrane</keyword>
<feature type="transmembrane region" description="Helical" evidence="18">
    <location>
        <begin position="53"/>
        <end position="76"/>
    </location>
</feature>
<evidence type="ECO:0000259" key="20">
    <source>
        <dbReference type="PROSITE" id="PS51092"/>
    </source>
</evidence>
<dbReference type="InterPro" id="IPR013806">
    <property type="entry name" value="Kringle-like"/>
</dbReference>
<dbReference type="InterPro" id="IPR016187">
    <property type="entry name" value="CTDL_fold"/>
</dbReference>
<dbReference type="FunFam" id="3.10.100.10:FF:000023">
    <property type="entry name" value="Macrophage mannose receptor 1"/>
    <property type="match status" value="1"/>
</dbReference>
<feature type="non-terminal residue" evidence="21">
    <location>
        <position position="1"/>
    </location>
</feature>
<evidence type="ECO:0000256" key="2">
    <source>
        <dbReference type="ARBA" id="ARBA00004530"/>
    </source>
</evidence>
<evidence type="ECO:0000256" key="13">
    <source>
        <dbReference type="ARBA" id="ARBA00023157"/>
    </source>
</evidence>